<dbReference type="PANTHER" id="PTHR24159:SF5">
    <property type="entry name" value="ANK_REP_REGION DOMAIN-CONTAINING PROTEIN"/>
    <property type="match status" value="1"/>
</dbReference>
<dbReference type="InterPro" id="IPR002110">
    <property type="entry name" value="Ankyrin_rpt"/>
</dbReference>
<comment type="caution">
    <text evidence="1">The sequence shown here is derived from an EMBL/GenBank/DDBJ whole genome shotgun (WGS) entry which is preliminary data.</text>
</comment>
<dbReference type="SMART" id="SM00248">
    <property type="entry name" value="ANK"/>
    <property type="match status" value="3"/>
</dbReference>
<evidence type="ECO:0000313" key="1">
    <source>
        <dbReference type="EMBL" id="KAK8865478.1"/>
    </source>
</evidence>
<dbReference type="InterPro" id="IPR036770">
    <property type="entry name" value="Ankyrin_rpt-contain_sf"/>
</dbReference>
<protein>
    <recommendedName>
        <fullName evidence="3">DUF3447 domain-containing protein</fullName>
    </recommendedName>
</protein>
<reference evidence="1 2" key="1">
    <citation type="submission" date="2024-04" db="EMBL/GenBank/DDBJ databases">
        <title>Tritrichomonas musculus Genome.</title>
        <authorList>
            <person name="Alves-Ferreira E."/>
            <person name="Grigg M."/>
            <person name="Lorenzi H."/>
            <person name="Galac M."/>
        </authorList>
    </citation>
    <scope>NUCLEOTIDE SEQUENCE [LARGE SCALE GENOMIC DNA]</scope>
    <source>
        <strain evidence="1 2">EAF2021</strain>
    </source>
</reference>
<dbReference type="Gene3D" id="1.25.40.20">
    <property type="entry name" value="Ankyrin repeat-containing domain"/>
    <property type="match status" value="1"/>
</dbReference>
<name>A0ABR2INJ3_9EUKA</name>
<dbReference type="PANTHER" id="PTHR24159">
    <property type="match status" value="1"/>
</dbReference>
<gene>
    <name evidence="1" type="ORF">M9Y10_011028</name>
</gene>
<evidence type="ECO:0000313" key="2">
    <source>
        <dbReference type="Proteomes" id="UP001470230"/>
    </source>
</evidence>
<dbReference type="EMBL" id="JAPFFF010000016">
    <property type="protein sequence ID" value="KAK8865478.1"/>
    <property type="molecule type" value="Genomic_DNA"/>
</dbReference>
<organism evidence="1 2">
    <name type="scientific">Tritrichomonas musculus</name>
    <dbReference type="NCBI Taxonomy" id="1915356"/>
    <lineage>
        <taxon>Eukaryota</taxon>
        <taxon>Metamonada</taxon>
        <taxon>Parabasalia</taxon>
        <taxon>Tritrichomonadida</taxon>
        <taxon>Tritrichomonadidae</taxon>
        <taxon>Tritrichomonas</taxon>
    </lineage>
</organism>
<sequence length="229" mass="27530">METISKESTNEEKYMSFKQKREKGENPHYICQLIREDLIDEFVIYVNKTNYNLNSKIESSIFETNTFLLNEGTTLIDYAAFFGSIQIFRFLLLNGVKIDESLWEYAVHSNNPELIHILEYNQVEYSLKYYNPLNESIKCFHNDFAHYFLDNKDFELEDDKIPTYHNYEFLRFGSYNDYQELFFIACEDNYPYLVSILLNKEEFKIDINAVKNDILIILYLIKRMRFCLL</sequence>
<keyword evidence="2" id="KW-1185">Reference proteome</keyword>
<proteinExistence type="predicted"/>
<dbReference type="SUPFAM" id="SSF48403">
    <property type="entry name" value="Ankyrin repeat"/>
    <property type="match status" value="1"/>
</dbReference>
<evidence type="ECO:0008006" key="3">
    <source>
        <dbReference type="Google" id="ProtNLM"/>
    </source>
</evidence>
<dbReference type="Proteomes" id="UP001470230">
    <property type="component" value="Unassembled WGS sequence"/>
</dbReference>
<accession>A0ABR2INJ3</accession>